<proteinExistence type="predicted"/>
<feature type="region of interest" description="Disordered" evidence="1">
    <location>
        <begin position="51"/>
        <end position="82"/>
    </location>
</feature>
<feature type="compositionally biased region" description="Polar residues" evidence="1">
    <location>
        <begin position="58"/>
        <end position="67"/>
    </location>
</feature>
<gene>
    <name evidence="2" type="ORF">BJ508DRAFT_410005</name>
</gene>
<dbReference type="Proteomes" id="UP000275078">
    <property type="component" value="Unassembled WGS sequence"/>
</dbReference>
<keyword evidence="3" id="KW-1185">Reference proteome</keyword>
<protein>
    <submittedName>
        <fullName evidence="2">Uncharacterized protein</fullName>
    </submittedName>
</protein>
<accession>A0A3N4IRR4</accession>
<dbReference type="AlphaFoldDB" id="A0A3N4IRR4"/>
<evidence type="ECO:0000313" key="3">
    <source>
        <dbReference type="Proteomes" id="UP000275078"/>
    </source>
</evidence>
<reference evidence="2 3" key="1">
    <citation type="journal article" date="2018" name="Nat. Ecol. Evol.">
        <title>Pezizomycetes genomes reveal the molecular basis of ectomycorrhizal truffle lifestyle.</title>
        <authorList>
            <person name="Murat C."/>
            <person name="Payen T."/>
            <person name="Noel B."/>
            <person name="Kuo A."/>
            <person name="Morin E."/>
            <person name="Chen J."/>
            <person name="Kohler A."/>
            <person name="Krizsan K."/>
            <person name="Balestrini R."/>
            <person name="Da Silva C."/>
            <person name="Montanini B."/>
            <person name="Hainaut M."/>
            <person name="Levati E."/>
            <person name="Barry K.W."/>
            <person name="Belfiori B."/>
            <person name="Cichocki N."/>
            <person name="Clum A."/>
            <person name="Dockter R.B."/>
            <person name="Fauchery L."/>
            <person name="Guy J."/>
            <person name="Iotti M."/>
            <person name="Le Tacon F."/>
            <person name="Lindquist E.A."/>
            <person name="Lipzen A."/>
            <person name="Malagnac F."/>
            <person name="Mello A."/>
            <person name="Molinier V."/>
            <person name="Miyauchi S."/>
            <person name="Poulain J."/>
            <person name="Riccioni C."/>
            <person name="Rubini A."/>
            <person name="Sitrit Y."/>
            <person name="Splivallo R."/>
            <person name="Traeger S."/>
            <person name="Wang M."/>
            <person name="Zifcakova L."/>
            <person name="Wipf D."/>
            <person name="Zambonelli A."/>
            <person name="Paolocci F."/>
            <person name="Nowrousian M."/>
            <person name="Ottonello S."/>
            <person name="Baldrian P."/>
            <person name="Spatafora J.W."/>
            <person name="Henrissat B."/>
            <person name="Nagy L.G."/>
            <person name="Aury J.M."/>
            <person name="Wincker P."/>
            <person name="Grigoriev I.V."/>
            <person name="Bonfante P."/>
            <person name="Martin F.M."/>
        </authorList>
    </citation>
    <scope>NUCLEOTIDE SEQUENCE [LARGE SCALE GENOMIC DNA]</scope>
    <source>
        <strain evidence="2 3">RN42</strain>
    </source>
</reference>
<sequence>MKLEARLTTSSLANIRSHSKRSRCSTEALVSLSMVGTMAVSLSTARQYIPPSAHHTRGISTRTTTSVLRRPSNARTTRHPQR</sequence>
<organism evidence="2 3">
    <name type="scientific">Ascobolus immersus RN42</name>
    <dbReference type="NCBI Taxonomy" id="1160509"/>
    <lineage>
        <taxon>Eukaryota</taxon>
        <taxon>Fungi</taxon>
        <taxon>Dikarya</taxon>
        <taxon>Ascomycota</taxon>
        <taxon>Pezizomycotina</taxon>
        <taxon>Pezizomycetes</taxon>
        <taxon>Pezizales</taxon>
        <taxon>Ascobolaceae</taxon>
        <taxon>Ascobolus</taxon>
    </lineage>
</organism>
<evidence type="ECO:0000313" key="2">
    <source>
        <dbReference type="EMBL" id="RPA88117.1"/>
    </source>
</evidence>
<dbReference type="EMBL" id="ML119645">
    <property type="protein sequence ID" value="RPA88117.1"/>
    <property type="molecule type" value="Genomic_DNA"/>
</dbReference>
<name>A0A3N4IRR4_ASCIM</name>
<evidence type="ECO:0000256" key="1">
    <source>
        <dbReference type="SAM" id="MobiDB-lite"/>
    </source>
</evidence>